<comment type="caution">
    <text evidence="2">The sequence shown here is derived from an EMBL/GenBank/DDBJ whole genome shotgun (WGS) entry which is preliminary data.</text>
</comment>
<evidence type="ECO:0000256" key="1">
    <source>
        <dbReference type="SAM" id="SignalP"/>
    </source>
</evidence>
<proteinExistence type="predicted"/>
<dbReference type="EMBL" id="JAGYPF010000003">
    <property type="protein sequence ID" value="MBS4214301.1"/>
    <property type="molecule type" value="Genomic_DNA"/>
</dbReference>
<name>A0A942U8E3_9BACI</name>
<sequence length="107" mass="11622">MFAKLTTLILLFSLLTPVSNGVAAGDVTPPKLTSLVLSGTSATQGESITLSAEILEEESGVDVAYAYYDGPTGYSKTVSLRFNPEPVTTRNLSISYRHYTSRDWHSF</sequence>
<keyword evidence="1" id="KW-0732">Signal</keyword>
<feature type="chain" id="PRO_5038975101" evidence="1">
    <location>
        <begin position="25"/>
        <end position="107"/>
    </location>
</feature>
<keyword evidence="3" id="KW-1185">Reference proteome</keyword>
<dbReference type="AlphaFoldDB" id="A0A942U8E3"/>
<organism evidence="2 3">
    <name type="scientific">Neobacillus rhizophilus</name>
    <dbReference type="NCBI Taxonomy" id="2833579"/>
    <lineage>
        <taxon>Bacteria</taxon>
        <taxon>Bacillati</taxon>
        <taxon>Bacillota</taxon>
        <taxon>Bacilli</taxon>
        <taxon>Bacillales</taxon>
        <taxon>Bacillaceae</taxon>
        <taxon>Neobacillus</taxon>
    </lineage>
</organism>
<dbReference type="RefSeq" id="WP_213118777.1">
    <property type="nucleotide sequence ID" value="NZ_JAGYPF010000003.1"/>
</dbReference>
<accession>A0A942U8E3</accession>
<evidence type="ECO:0000313" key="3">
    <source>
        <dbReference type="Proteomes" id="UP000679749"/>
    </source>
</evidence>
<dbReference type="Proteomes" id="UP000679749">
    <property type="component" value="Unassembled WGS sequence"/>
</dbReference>
<evidence type="ECO:0000313" key="2">
    <source>
        <dbReference type="EMBL" id="MBS4214301.1"/>
    </source>
</evidence>
<protein>
    <submittedName>
        <fullName evidence="2">Uncharacterized protein</fullName>
    </submittedName>
</protein>
<feature type="signal peptide" evidence="1">
    <location>
        <begin position="1"/>
        <end position="24"/>
    </location>
</feature>
<reference evidence="2" key="1">
    <citation type="submission" date="2021-05" db="EMBL/GenBank/DDBJ databases">
        <title>Novel Bacillus species.</title>
        <authorList>
            <person name="Liu G."/>
        </authorList>
    </citation>
    <scope>NUCLEOTIDE SEQUENCE</scope>
    <source>
        <strain evidence="2">FJAT-49825</strain>
    </source>
</reference>
<gene>
    <name evidence="2" type="ORF">KHA99_17770</name>
</gene>